<dbReference type="RefSeq" id="WP_158945823.1">
    <property type="nucleotide sequence ID" value="NZ_CP046400.1"/>
</dbReference>
<proteinExistence type="predicted"/>
<dbReference type="Proteomes" id="UP000428328">
    <property type="component" value="Chromosome"/>
</dbReference>
<feature type="domain" description="ABC transporter" evidence="3">
    <location>
        <begin position="5"/>
        <end position="245"/>
    </location>
</feature>
<dbReference type="InterPro" id="IPR003593">
    <property type="entry name" value="AAA+_ATPase"/>
</dbReference>
<dbReference type="PROSITE" id="PS00211">
    <property type="entry name" value="ABC_TRANSPORTER_1"/>
    <property type="match status" value="1"/>
</dbReference>
<dbReference type="AlphaFoldDB" id="A0A6I6JDM8"/>
<dbReference type="GO" id="GO:0016887">
    <property type="term" value="F:ATP hydrolysis activity"/>
    <property type="evidence" value="ECO:0007669"/>
    <property type="project" value="InterPro"/>
</dbReference>
<dbReference type="PROSITE" id="PS50893">
    <property type="entry name" value="ABC_TRANSPORTER_2"/>
    <property type="match status" value="2"/>
</dbReference>
<keyword evidence="2 4" id="KW-0067">ATP-binding</keyword>
<dbReference type="PANTHER" id="PTHR43158:SF2">
    <property type="entry name" value="SKFA PEPTIDE EXPORT ATP-BINDING PROTEIN SKFE"/>
    <property type="match status" value="1"/>
</dbReference>
<name>A0A6I6JDM8_9BACT</name>
<dbReference type="Gene3D" id="3.40.50.300">
    <property type="entry name" value="P-loop containing nucleotide triphosphate hydrolases"/>
    <property type="match status" value="2"/>
</dbReference>
<dbReference type="KEGG" id="psel:GM415_00780"/>
<dbReference type="GO" id="GO:0005524">
    <property type="term" value="F:ATP binding"/>
    <property type="evidence" value="ECO:0007669"/>
    <property type="project" value="UniProtKB-KW"/>
</dbReference>
<accession>A0A6I6JDM8</accession>
<reference evidence="4 5" key="1">
    <citation type="submission" date="2019-11" db="EMBL/GenBank/DDBJ databases">
        <authorList>
            <person name="Zheng R.K."/>
            <person name="Sun C.M."/>
        </authorList>
    </citation>
    <scope>NUCLEOTIDE SEQUENCE [LARGE SCALE GENOMIC DNA]</scope>
    <source>
        <strain evidence="4 5">SRB007</strain>
    </source>
</reference>
<evidence type="ECO:0000256" key="1">
    <source>
        <dbReference type="ARBA" id="ARBA00022741"/>
    </source>
</evidence>
<dbReference type="PANTHER" id="PTHR43158">
    <property type="entry name" value="SKFA PEPTIDE EXPORT ATP-BINDING PROTEIN SKFE"/>
    <property type="match status" value="1"/>
</dbReference>
<evidence type="ECO:0000313" key="4">
    <source>
        <dbReference type="EMBL" id="QGY38733.1"/>
    </source>
</evidence>
<evidence type="ECO:0000313" key="5">
    <source>
        <dbReference type="Proteomes" id="UP000428328"/>
    </source>
</evidence>
<gene>
    <name evidence="4" type="ORF">GM415_00780</name>
</gene>
<sequence>MHSLISLDNASVTRAGIRLAGPLSLSLQRGRHLAVVGSNGSGKTTLLKLLRGDLPPDRGGKRVYDFGDGAQRSPAGLRQRIGLVSPDMQEFYALHAARATGRSVVLSGFYDTPLLYGQATPEQEAAADETIARLGIEDLAGSGMGSLSTGQVRKVLIARALAPNPDVLLLDECMEGLDAVSRGEVLTLLEAALERTTVVCAAHRIGDVPRGIECAEVMEAGLISLEGDRSVALERLGDRAPEVAACDLPVARRSAEPEFLLRMRGVAVVIDGKRILDGVDWTVLPGEHWLVLGSNGAGKSTLLKLVTSELAPYADGERGTGTVERLGGMTMDEARPHIGVVSPALQASYARELGWEVTALETVLSGYRGSVGMLDEPTSEELFGAREWLERVGLGELADRPLRRMSYGQQRRAFLARAMAPGPALLLLDEPLTGLDSASRAVMRTLIQGLAENGTPVVMVTHHADDRLPVINRVMELEAGRQRFCGSREEFEASQIMG</sequence>
<dbReference type="InterPro" id="IPR027417">
    <property type="entry name" value="P-loop_NTPase"/>
</dbReference>
<dbReference type="InterPro" id="IPR017871">
    <property type="entry name" value="ABC_transporter-like_CS"/>
</dbReference>
<dbReference type="EMBL" id="CP046400">
    <property type="protein sequence ID" value="QGY38733.1"/>
    <property type="molecule type" value="Genomic_DNA"/>
</dbReference>
<dbReference type="InterPro" id="IPR003439">
    <property type="entry name" value="ABC_transporter-like_ATP-bd"/>
</dbReference>
<evidence type="ECO:0000259" key="3">
    <source>
        <dbReference type="PROSITE" id="PS50893"/>
    </source>
</evidence>
<dbReference type="SMART" id="SM00382">
    <property type="entry name" value="AAA"/>
    <property type="match status" value="2"/>
</dbReference>
<feature type="domain" description="ABC transporter" evidence="3">
    <location>
        <begin position="261"/>
        <end position="496"/>
    </location>
</feature>
<evidence type="ECO:0000256" key="2">
    <source>
        <dbReference type="ARBA" id="ARBA00022840"/>
    </source>
</evidence>
<dbReference type="Pfam" id="PF00005">
    <property type="entry name" value="ABC_tran"/>
    <property type="match status" value="2"/>
</dbReference>
<keyword evidence="5" id="KW-1185">Reference proteome</keyword>
<organism evidence="4 5">
    <name type="scientific">Pseudodesulfovibrio cashew</name>
    <dbReference type="NCBI Taxonomy" id="2678688"/>
    <lineage>
        <taxon>Bacteria</taxon>
        <taxon>Pseudomonadati</taxon>
        <taxon>Thermodesulfobacteriota</taxon>
        <taxon>Desulfovibrionia</taxon>
        <taxon>Desulfovibrionales</taxon>
        <taxon>Desulfovibrionaceae</taxon>
    </lineage>
</organism>
<protein>
    <submittedName>
        <fullName evidence="4">ATP-binding cassette domain-containing protein</fullName>
    </submittedName>
</protein>
<dbReference type="SUPFAM" id="SSF52540">
    <property type="entry name" value="P-loop containing nucleoside triphosphate hydrolases"/>
    <property type="match status" value="2"/>
</dbReference>
<keyword evidence="1" id="KW-0547">Nucleotide-binding</keyword>